<dbReference type="EMBL" id="OY660873">
    <property type="protein sequence ID" value="CAJ1066320.1"/>
    <property type="molecule type" value="Genomic_DNA"/>
</dbReference>
<sequence length="133" mass="15005">MELQLHDSDEDLYEEWFQASYPPPREQQSNHSHASQWSRSCSMHFPKHHPDGSHPIPGLIPTKKITDQRNYNLSNLICSPPCHSHRSATGNLACCGVASPRRPTLYLRSEDDISNRPSPASARLLLYNSSTTP</sequence>
<evidence type="ECO:0000313" key="3">
    <source>
        <dbReference type="Proteomes" id="UP001178508"/>
    </source>
</evidence>
<gene>
    <name evidence="2" type="ORF">XNOV1_A004671</name>
</gene>
<feature type="region of interest" description="Disordered" evidence="1">
    <location>
        <begin position="22"/>
        <end position="62"/>
    </location>
</feature>
<dbReference type="Proteomes" id="UP001178508">
    <property type="component" value="Chromosome 10"/>
</dbReference>
<dbReference type="AlphaFoldDB" id="A0AAV1FYH9"/>
<name>A0AAV1FYH9_XYRNO</name>
<organism evidence="2 3">
    <name type="scientific">Xyrichtys novacula</name>
    <name type="common">Pearly razorfish</name>
    <name type="synonym">Hemipteronotus novacula</name>
    <dbReference type="NCBI Taxonomy" id="13765"/>
    <lineage>
        <taxon>Eukaryota</taxon>
        <taxon>Metazoa</taxon>
        <taxon>Chordata</taxon>
        <taxon>Craniata</taxon>
        <taxon>Vertebrata</taxon>
        <taxon>Euteleostomi</taxon>
        <taxon>Actinopterygii</taxon>
        <taxon>Neopterygii</taxon>
        <taxon>Teleostei</taxon>
        <taxon>Neoteleostei</taxon>
        <taxon>Acanthomorphata</taxon>
        <taxon>Eupercaria</taxon>
        <taxon>Labriformes</taxon>
        <taxon>Labridae</taxon>
        <taxon>Xyrichtys</taxon>
    </lineage>
</organism>
<proteinExistence type="predicted"/>
<protein>
    <submittedName>
        <fullName evidence="2">Uncharacterized protein</fullName>
    </submittedName>
</protein>
<feature type="compositionally biased region" description="Polar residues" evidence="1">
    <location>
        <begin position="26"/>
        <end position="41"/>
    </location>
</feature>
<evidence type="ECO:0000256" key="1">
    <source>
        <dbReference type="SAM" id="MobiDB-lite"/>
    </source>
</evidence>
<keyword evidence="3" id="KW-1185">Reference proteome</keyword>
<evidence type="ECO:0000313" key="2">
    <source>
        <dbReference type="EMBL" id="CAJ1066320.1"/>
    </source>
</evidence>
<accession>A0AAV1FYH9</accession>
<reference evidence="2" key="1">
    <citation type="submission" date="2023-08" db="EMBL/GenBank/DDBJ databases">
        <authorList>
            <person name="Alioto T."/>
            <person name="Alioto T."/>
            <person name="Gomez Garrido J."/>
        </authorList>
    </citation>
    <scope>NUCLEOTIDE SEQUENCE</scope>
</reference>